<comment type="catalytic activity">
    <reaction evidence="6">
        <text>5 isopentenyl diphosphate + (2E,6E)-farnesyl diphosphate = all-trans-octaprenyl diphosphate + 5 diphosphate</text>
        <dbReference type="Rhea" id="RHEA:27798"/>
        <dbReference type="ChEBI" id="CHEBI:33019"/>
        <dbReference type="ChEBI" id="CHEBI:57711"/>
        <dbReference type="ChEBI" id="CHEBI:128769"/>
        <dbReference type="ChEBI" id="CHEBI:175763"/>
        <dbReference type="EC" id="2.5.1.90"/>
    </reaction>
</comment>
<dbReference type="SFLD" id="SFLDS00005">
    <property type="entry name" value="Isoprenoid_Synthase_Type_I"/>
    <property type="match status" value="1"/>
</dbReference>
<evidence type="ECO:0000256" key="6">
    <source>
        <dbReference type="ARBA" id="ARBA00051506"/>
    </source>
</evidence>
<dbReference type="FunFam" id="1.10.600.10:FF:000002">
    <property type="entry name" value="Octaprenyl diphosphate synthase"/>
    <property type="match status" value="1"/>
</dbReference>
<evidence type="ECO:0000256" key="12">
    <source>
        <dbReference type="RuleBase" id="RU004466"/>
    </source>
</evidence>
<dbReference type="HOGENOM" id="CLU_014015_2_0_6"/>
<dbReference type="Proteomes" id="UP000005953">
    <property type="component" value="Unassembled WGS sequence"/>
</dbReference>
<comment type="similarity">
    <text evidence="2 12">Belongs to the FPP/GGPP synthase family.</text>
</comment>
<evidence type="ECO:0000256" key="10">
    <source>
        <dbReference type="ARBA" id="ARBA00079637"/>
    </source>
</evidence>
<dbReference type="GO" id="GO:0106350">
    <property type="term" value="F:all-trans-octaprenyl-diphosphate synthase activity"/>
    <property type="evidence" value="ECO:0007669"/>
    <property type="project" value="UniProtKB-EC"/>
</dbReference>
<dbReference type="InterPro" id="IPR000092">
    <property type="entry name" value="Polyprenyl_synt"/>
</dbReference>
<evidence type="ECO:0000256" key="2">
    <source>
        <dbReference type="ARBA" id="ARBA00006706"/>
    </source>
</evidence>
<evidence type="ECO:0000256" key="4">
    <source>
        <dbReference type="ARBA" id="ARBA00022723"/>
    </source>
</evidence>
<evidence type="ECO:0000256" key="1">
    <source>
        <dbReference type="ARBA" id="ARBA00001946"/>
    </source>
</evidence>
<dbReference type="SUPFAM" id="SSF48576">
    <property type="entry name" value="Terpenoid synthases"/>
    <property type="match status" value="1"/>
</dbReference>
<dbReference type="PANTHER" id="PTHR12001">
    <property type="entry name" value="GERANYLGERANYL PYROPHOSPHATE SYNTHASE"/>
    <property type="match status" value="1"/>
</dbReference>
<dbReference type="PROSITE" id="PS00723">
    <property type="entry name" value="POLYPRENYL_SYNTHASE_1"/>
    <property type="match status" value="1"/>
</dbReference>
<dbReference type="GO" id="GO:0046872">
    <property type="term" value="F:metal ion binding"/>
    <property type="evidence" value="ECO:0007669"/>
    <property type="project" value="UniProtKB-KW"/>
</dbReference>
<dbReference type="RefSeq" id="WP_008042416.1">
    <property type="nucleotide sequence ID" value="NZ_CH724149.1"/>
</dbReference>
<dbReference type="AlphaFoldDB" id="A4BEE7"/>
<evidence type="ECO:0000256" key="11">
    <source>
        <dbReference type="ARBA" id="ARBA00083124"/>
    </source>
</evidence>
<sequence>MDQKAVFSTVSSDFEAVNSTIHRYLASDVPMVEKVAEYIIDSGGKRMRPLLVLLAGQLNGQLTDRHHLLAAIIEFLHTATLLHDDVVDKSDMRRGRATANANWGNAPSVLVGDFLYARSFEMLVELGNFDVMQSLSQATRVIAEGEVMQLMNVKNPDITEAQYMEVIKGKTAILFKASAETSGLISGYDRTSVNALADYGLNLGLAFQLIDDALDYAGDAEALGKNIGDDLAEGKPTLPLIFAMEKGTDEEKALVRNCIRKGGLVELDAVLEVIRHTDAIGYVTQKALTHADAAKQALASFADSDSKRALMALADLAVSRQS</sequence>
<gene>
    <name evidence="13" type="ORF">MED297_12877</name>
</gene>
<comment type="caution">
    <text evidence="13">The sequence shown here is derived from an EMBL/GenBank/DDBJ whole genome shotgun (WGS) entry which is preliminary data.</text>
</comment>
<keyword evidence="3 12" id="KW-0808">Transferase</keyword>
<evidence type="ECO:0000313" key="13">
    <source>
        <dbReference type="EMBL" id="EAR09625.1"/>
    </source>
</evidence>
<dbReference type="Pfam" id="PF00348">
    <property type="entry name" value="polyprenyl_synt"/>
    <property type="match status" value="1"/>
</dbReference>
<dbReference type="STRING" id="314283.MED297_12877"/>
<keyword evidence="5" id="KW-0460">Magnesium</keyword>
<evidence type="ECO:0000256" key="8">
    <source>
        <dbReference type="ARBA" id="ARBA00066511"/>
    </source>
</evidence>
<dbReference type="CDD" id="cd00685">
    <property type="entry name" value="Trans_IPPS_HT"/>
    <property type="match status" value="1"/>
</dbReference>
<evidence type="ECO:0000256" key="5">
    <source>
        <dbReference type="ARBA" id="ARBA00022842"/>
    </source>
</evidence>
<dbReference type="EC" id="2.5.1.90" evidence="8"/>
<dbReference type="InterPro" id="IPR033749">
    <property type="entry name" value="Polyprenyl_synt_CS"/>
</dbReference>
<evidence type="ECO:0000313" key="14">
    <source>
        <dbReference type="Proteomes" id="UP000005953"/>
    </source>
</evidence>
<protein>
    <recommendedName>
        <fullName evidence="9">Octaprenyl diphosphate synthase</fullName>
        <ecNumber evidence="8">2.5.1.90</ecNumber>
    </recommendedName>
    <alternativeName>
        <fullName evidence="11">All-trans-octaprenyl-diphosphate synthase</fullName>
    </alternativeName>
    <alternativeName>
        <fullName evidence="10">Octaprenyl pyrophosphate synthase</fullName>
    </alternativeName>
</protein>
<dbReference type="InterPro" id="IPR008949">
    <property type="entry name" value="Isoprenoid_synthase_dom_sf"/>
</dbReference>
<dbReference type="EMBL" id="AAOE01000009">
    <property type="protein sequence ID" value="EAR09625.1"/>
    <property type="molecule type" value="Genomic_DNA"/>
</dbReference>
<reference evidence="13 14" key="1">
    <citation type="submission" date="2006-02" db="EMBL/GenBank/DDBJ databases">
        <authorList>
            <person name="Pinhassi J."/>
            <person name="Pedros-Alio C."/>
            <person name="Ferriera S."/>
            <person name="Johnson J."/>
            <person name="Kravitz S."/>
            <person name="Halpern A."/>
            <person name="Remington K."/>
            <person name="Beeson K."/>
            <person name="Tran B."/>
            <person name="Rogers Y.-H."/>
            <person name="Friedman R."/>
            <person name="Venter J.C."/>
        </authorList>
    </citation>
    <scope>NUCLEOTIDE SEQUENCE [LARGE SCALE GENOMIC DNA]</scope>
    <source>
        <strain evidence="13 14">MED297</strain>
    </source>
</reference>
<organism evidence="13 14">
    <name type="scientific">Reinekea blandensis MED297</name>
    <dbReference type="NCBI Taxonomy" id="314283"/>
    <lineage>
        <taxon>Bacteria</taxon>
        <taxon>Pseudomonadati</taxon>
        <taxon>Pseudomonadota</taxon>
        <taxon>Gammaproteobacteria</taxon>
        <taxon>Oceanospirillales</taxon>
        <taxon>Saccharospirillaceae</taxon>
        <taxon>Reinekea</taxon>
    </lineage>
</organism>
<evidence type="ECO:0000256" key="9">
    <source>
        <dbReference type="ARBA" id="ARBA00072473"/>
    </source>
</evidence>
<evidence type="ECO:0000256" key="3">
    <source>
        <dbReference type="ARBA" id="ARBA00022679"/>
    </source>
</evidence>
<comment type="function">
    <text evidence="7">Supplies octaprenyl diphosphate, the precursor for the side chain of the isoprenoid quinones ubiquinone and menaquinone.</text>
</comment>
<name>A4BEE7_9GAMM</name>
<dbReference type="GO" id="GO:0008299">
    <property type="term" value="P:isoprenoid biosynthetic process"/>
    <property type="evidence" value="ECO:0007669"/>
    <property type="project" value="InterPro"/>
</dbReference>
<keyword evidence="4" id="KW-0479">Metal-binding</keyword>
<evidence type="ECO:0000256" key="7">
    <source>
        <dbReference type="ARBA" id="ARBA00055029"/>
    </source>
</evidence>
<proteinExistence type="inferred from homology"/>
<keyword evidence="14" id="KW-1185">Reference proteome</keyword>
<dbReference type="OrthoDB" id="9805316at2"/>
<accession>A4BEE7</accession>
<dbReference type="Gene3D" id="1.10.600.10">
    <property type="entry name" value="Farnesyl Diphosphate Synthase"/>
    <property type="match status" value="1"/>
</dbReference>
<comment type="cofactor">
    <cofactor evidence="1">
        <name>Mg(2+)</name>
        <dbReference type="ChEBI" id="CHEBI:18420"/>
    </cofactor>
</comment>
<dbReference type="PANTHER" id="PTHR12001:SF69">
    <property type="entry name" value="ALL TRANS-POLYPRENYL-DIPHOSPHATE SYNTHASE PDSS1"/>
    <property type="match status" value="1"/>
</dbReference>